<name>A0A915KQL1_ROMCU</name>
<accession>A0A915KQL1</accession>
<dbReference type="WBParaSite" id="nRc.2.0.1.t40759-RA">
    <property type="protein sequence ID" value="nRc.2.0.1.t40759-RA"/>
    <property type="gene ID" value="nRc.2.0.1.g40759"/>
</dbReference>
<sequence>MLDKEGKYEESASGVADLYSIDLETWSLSESTSLFCLTTTKKNVHIMTCWWPEKFPAYFGKIGGYQQRHNPNMPQHSGPYQGERRKAGCSVQHTNGTMAKKRQQKMSYYNQLQQFLSYSNRSNYNNVEETRRQKDGHRETEILTVIRKHAMDCFIVSRFYQLKADEVFHFFMEVADDVFNQQNSTNIRRVFNATMLEWYCGYANGRQQCILECDNDSFLKTQALKLLRPTSYICNETDFITYSKCYRQVYEDDVDECESGDKCLPYKTTMIDYAYRNRKRVQNISWQNAAQVVLNNLCQYIICGNQCRMNELSKQCGEESNQVLIEFYRRVVSSLKQITIELEGGYKKE</sequence>
<protein>
    <submittedName>
        <fullName evidence="2">Uncharacterized protein</fullName>
    </submittedName>
</protein>
<evidence type="ECO:0000313" key="2">
    <source>
        <dbReference type="WBParaSite" id="nRc.2.0.1.t40759-RA"/>
    </source>
</evidence>
<proteinExistence type="predicted"/>
<dbReference type="AlphaFoldDB" id="A0A915KQL1"/>
<reference evidence="2" key="1">
    <citation type="submission" date="2022-11" db="UniProtKB">
        <authorList>
            <consortium name="WormBaseParasite"/>
        </authorList>
    </citation>
    <scope>IDENTIFICATION</scope>
</reference>
<organism evidence="1 2">
    <name type="scientific">Romanomermis culicivorax</name>
    <name type="common">Nematode worm</name>
    <dbReference type="NCBI Taxonomy" id="13658"/>
    <lineage>
        <taxon>Eukaryota</taxon>
        <taxon>Metazoa</taxon>
        <taxon>Ecdysozoa</taxon>
        <taxon>Nematoda</taxon>
        <taxon>Enoplea</taxon>
        <taxon>Dorylaimia</taxon>
        <taxon>Mermithida</taxon>
        <taxon>Mermithoidea</taxon>
        <taxon>Mermithidae</taxon>
        <taxon>Romanomermis</taxon>
    </lineage>
</organism>
<dbReference type="Proteomes" id="UP000887565">
    <property type="component" value="Unplaced"/>
</dbReference>
<keyword evidence="1" id="KW-1185">Reference proteome</keyword>
<evidence type="ECO:0000313" key="1">
    <source>
        <dbReference type="Proteomes" id="UP000887565"/>
    </source>
</evidence>